<comment type="similarity">
    <text evidence="1">Belongs to the thioesterase family.</text>
</comment>
<organism evidence="4 5">
    <name type="scientific">Yinghuangia soli</name>
    <dbReference type="NCBI Taxonomy" id="2908204"/>
    <lineage>
        <taxon>Bacteria</taxon>
        <taxon>Bacillati</taxon>
        <taxon>Actinomycetota</taxon>
        <taxon>Actinomycetes</taxon>
        <taxon>Kitasatosporales</taxon>
        <taxon>Streptomycetaceae</taxon>
        <taxon>Yinghuangia</taxon>
    </lineage>
</organism>
<gene>
    <name evidence="4" type="ORF">LZ495_40855</name>
</gene>
<dbReference type="RefSeq" id="WP_235058312.1">
    <property type="nucleotide sequence ID" value="NZ_JAKFHA010000051.1"/>
</dbReference>
<dbReference type="PANTHER" id="PTHR11487:SF0">
    <property type="entry name" value="S-ACYL FATTY ACID SYNTHASE THIOESTERASE, MEDIUM CHAIN"/>
    <property type="match status" value="1"/>
</dbReference>
<dbReference type="GO" id="GO:0016787">
    <property type="term" value="F:hydrolase activity"/>
    <property type="evidence" value="ECO:0007669"/>
    <property type="project" value="UniProtKB-KW"/>
</dbReference>
<keyword evidence="2 4" id="KW-0378">Hydrolase</keyword>
<dbReference type="InterPro" id="IPR001031">
    <property type="entry name" value="Thioesterase"/>
</dbReference>
<reference evidence="4" key="1">
    <citation type="submission" date="2022-01" db="EMBL/GenBank/DDBJ databases">
        <title>Genome-Based Taxonomic Classification of the Phylum Actinobacteria.</title>
        <authorList>
            <person name="Gao Y."/>
        </authorList>
    </citation>
    <scope>NUCLEOTIDE SEQUENCE</scope>
    <source>
        <strain evidence="4">KLBMP 8922</strain>
    </source>
</reference>
<evidence type="ECO:0000256" key="1">
    <source>
        <dbReference type="ARBA" id="ARBA00007169"/>
    </source>
</evidence>
<dbReference type="InterPro" id="IPR020802">
    <property type="entry name" value="TesA-like"/>
</dbReference>
<dbReference type="SUPFAM" id="SSF53474">
    <property type="entry name" value="alpha/beta-Hydrolases"/>
    <property type="match status" value="1"/>
</dbReference>
<accession>A0AA41Q8G4</accession>
<proteinExistence type="inferred from homology"/>
<dbReference type="AlphaFoldDB" id="A0AA41Q8G4"/>
<sequence>MPEPITPAGAGASAATSVGGLQATPWLRRYRPVAAPLGRIVCFGPAGASPGFYRGWCDRVPADIEVQIVTYPGRERRIGEEPITDMGRLADAVHTVLAPRLDRPTVLFGHSMGASVALETAVRLEASGTPAAGLVVSGRPSPARQRETPSHVADLDDAGIIEHLRELGGTPAEFLDDPEAREFVLPAFRADFRLVGRYLPEPGLRTAVPLSVVHGDRDPGVPGADAARWADAADDFRGVRVFPGEHFYLMAEEAAVVAHVLAFLAEQRARLRPGAAAR</sequence>
<dbReference type="Gene3D" id="3.40.50.1820">
    <property type="entry name" value="alpha/beta hydrolase"/>
    <property type="match status" value="1"/>
</dbReference>
<name>A0AA41Q8G4_9ACTN</name>
<protein>
    <submittedName>
        <fullName evidence="4">Alpha/beta fold hydrolase</fullName>
    </submittedName>
</protein>
<dbReference type="InterPro" id="IPR012223">
    <property type="entry name" value="TEII"/>
</dbReference>
<feature type="domain" description="Thioesterase TesA-like" evidence="3">
    <location>
        <begin position="41"/>
        <end position="264"/>
    </location>
</feature>
<dbReference type="EMBL" id="JAKFHA010000051">
    <property type="protein sequence ID" value="MCF2533538.1"/>
    <property type="molecule type" value="Genomic_DNA"/>
</dbReference>
<keyword evidence="5" id="KW-1185">Reference proteome</keyword>
<comment type="caution">
    <text evidence="4">The sequence shown here is derived from an EMBL/GenBank/DDBJ whole genome shotgun (WGS) entry which is preliminary data.</text>
</comment>
<dbReference type="Proteomes" id="UP001165378">
    <property type="component" value="Unassembled WGS sequence"/>
</dbReference>
<dbReference type="InterPro" id="IPR029058">
    <property type="entry name" value="AB_hydrolase_fold"/>
</dbReference>
<dbReference type="SMART" id="SM00824">
    <property type="entry name" value="PKS_TE"/>
    <property type="match status" value="1"/>
</dbReference>
<evidence type="ECO:0000313" key="5">
    <source>
        <dbReference type="Proteomes" id="UP001165378"/>
    </source>
</evidence>
<evidence type="ECO:0000259" key="3">
    <source>
        <dbReference type="SMART" id="SM00824"/>
    </source>
</evidence>
<dbReference type="GO" id="GO:0008610">
    <property type="term" value="P:lipid biosynthetic process"/>
    <property type="evidence" value="ECO:0007669"/>
    <property type="project" value="TreeGrafter"/>
</dbReference>
<evidence type="ECO:0000256" key="2">
    <source>
        <dbReference type="ARBA" id="ARBA00022801"/>
    </source>
</evidence>
<dbReference type="PANTHER" id="PTHR11487">
    <property type="entry name" value="THIOESTERASE"/>
    <property type="match status" value="1"/>
</dbReference>
<dbReference type="Pfam" id="PF00975">
    <property type="entry name" value="Thioesterase"/>
    <property type="match status" value="1"/>
</dbReference>
<evidence type="ECO:0000313" key="4">
    <source>
        <dbReference type="EMBL" id="MCF2533538.1"/>
    </source>
</evidence>